<keyword evidence="5" id="KW-1185">Reference proteome</keyword>
<keyword evidence="4" id="KW-0456">Lyase</keyword>
<evidence type="ECO:0000313" key="5">
    <source>
        <dbReference type="Proteomes" id="UP000798488"/>
    </source>
</evidence>
<gene>
    <name evidence="4" type="primary">pglF_2</name>
    <name evidence="4" type="ORF">SPSYN_00817</name>
</gene>
<feature type="transmembrane region" description="Helical" evidence="2">
    <location>
        <begin position="42"/>
        <end position="62"/>
    </location>
</feature>
<feature type="domain" description="Polysaccharide biosynthesis protein CapD-like" evidence="3">
    <location>
        <begin position="282"/>
        <end position="565"/>
    </location>
</feature>
<comment type="similarity">
    <text evidence="1">Belongs to the polysaccharide synthase family.</text>
</comment>
<feature type="transmembrane region" description="Helical" evidence="2">
    <location>
        <begin position="12"/>
        <end position="30"/>
    </location>
</feature>
<protein>
    <submittedName>
        <fullName evidence="4">UDP-N-acetyl-alpha-D-glucosamine C6 dehydratase</fullName>
        <ecNumber evidence="4">4.2.1.135</ecNumber>
    </submittedName>
</protein>
<sequence>MPVNGLLRKILLMLCDAILINFAIIAAYMLRFENFNLTSSYLINYYKIAPVITLIYLASLYLMKLYNRVWAYASTGELFAIVQAVSLGCLGTVAFTYLSETLLPRSVLVVSWAFIILLVGISRLGWRIRMDYKKGYGRQGKRTLIVGAGDAGVQVARELKNHDSGLLPVGYIDDDMNKQHQSILDIPVLGTRDRITNLCKQYSIETIIVAIPSANASTIREIFELCKNTTLEVKTLPGLYQLIDGEVSVSNLRPVAIEDLLQREPVKLDLEEISGYIRGETVLVTGAGGSIGSELCRQIARFRPLELILLGHGENSIHGIWLELADKYQKLPLRVEIADVRDKDKINRIFIKYRPGLVFHAAAHKHVPLMEMHPDEAVKTNILGTKNLAEAADRAGTKTFVLISTDKAVNPSSVMGATKRMAELVVQQMDRISETRFAAVRFGNVLGSRGSVVPIFEQQIKKGGPVTVTDPEMKRYFMTIPEAVQLVIQAGSMAGGGEVFILDMGQPVKIVDLARDMIRLSGLEPDKDIKIKFTGIRPGEKLFEELLTAEEGSSATKHKRIFVAKPCLVDISTQEQQLLLLSQDPTRLKDSDVFNALSAILPNFKSYRKMVG</sequence>
<proteinExistence type="inferred from homology"/>
<evidence type="ECO:0000313" key="4">
    <source>
        <dbReference type="EMBL" id="KAF1086079.1"/>
    </source>
</evidence>
<dbReference type="AlphaFoldDB" id="A0A9D2WRF9"/>
<dbReference type="PANTHER" id="PTHR43318:SF1">
    <property type="entry name" value="POLYSACCHARIDE BIOSYNTHESIS PROTEIN EPSC-RELATED"/>
    <property type="match status" value="1"/>
</dbReference>
<dbReference type="Pfam" id="PF02719">
    <property type="entry name" value="Polysacc_synt_2"/>
    <property type="match status" value="1"/>
</dbReference>
<keyword evidence="2" id="KW-0472">Membrane</keyword>
<feature type="transmembrane region" description="Helical" evidence="2">
    <location>
        <begin position="107"/>
        <end position="126"/>
    </location>
</feature>
<organism evidence="4 5">
    <name type="scientific">Sporotomaculum syntrophicum</name>
    <dbReference type="NCBI Taxonomy" id="182264"/>
    <lineage>
        <taxon>Bacteria</taxon>
        <taxon>Bacillati</taxon>
        <taxon>Bacillota</taxon>
        <taxon>Clostridia</taxon>
        <taxon>Eubacteriales</taxon>
        <taxon>Desulfallaceae</taxon>
        <taxon>Sporotomaculum</taxon>
    </lineage>
</organism>
<evidence type="ECO:0000256" key="2">
    <source>
        <dbReference type="SAM" id="Phobius"/>
    </source>
</evidence>
<dbReference type="CDD" id="cd05237">
    <property type="entry name" value="UDP_invert_4-6DH_SDR_e"/>
    <property type="match status" value="1"/>
</dbReference>
<comment type="caution">
    <text evidence="4">The sequence shown here is derived from an EMBL/GenBank/DDBJ whole genome shotgun (WGS) entry which is preliminary data.</text>
</comment>
<dbReference type="GO" id="GO:0016829">
    <property type="term" value="F:lyase activity"/>
    <property type="evidence" value="ECO:0007669"/>
    <property type="project" value="UniProtKB-KW"/>
</dbReference>
<evidence type="ECO:0000259" key="3">
    <source>
        <dbReference type="Pfam" id="PF02719"/>
    </source>
</evidence>
<dbReference type="Proteomes" id="UP000798488">
    <property type="component" value="Unassembled WGS sequence"/>
</dbReference>
<dbReference type="InterPro" id="IPR029063">
    <property type="entry name" value="SAM-dependent_MTases_sf"/>
</dbReference>
<dbReference type="InterPro" id="IPR051203">
    <property type="entry name" value="Polysaccharide_Synthase-Rel"/>
</dbReference>
<keyword evidence="2" id="KW-0812">Transmembrane</keyword>
<keyword evidence="2" id="KW-1133">Transmembrane helix</keyword>
<dbReference type="Gene3D" id="3.40.50.720">
    <property type="entry name" value="NAD(P)-binding Rossmann-like Domain"/>
    <property type="match status" value="2"/>
</dbReference>
<dbReference type="SUPFAM" id="SSF51735">
    <property type="entry name" value="NAD(P)-binding Rossmann-fold domains"/>
    <property type="match status" value="1"/>
</dbReference>
<evidence type="ECO:0000256" key="1">
    <source>
        <dbReference type="ARBA" id="ARBA00007430"/>
    </source>
</evidence>
<dbReference type="PANTHER" id="PTHR43318">
    <property type="entry name" value="UDP-N-ACETYLGLUCOSAMINE 4,6-DEHYDRATASE"/>
    <property type="match status" value="1"/>
</dbReference>
<reference evidence="4" key="1">
    <citation type="submission" date="2016-02" db="EMBL/GenBank/DDBJ databases">
        <title>Draft Genome Sequence of Sporotomaculum syntrophicum Strain FB, a Syntrophic Benzoate Degrader.</title>
        <authorList>
            <person name="Nobu M.K."/>
            <person name="Narihiro T."/>
            <person name="Qiu Y.-L."/>
            <person name="Ohashi A."/>
            <person name="Liu W.-T."/>
            <person name="Yuji S."/>
        </authorList>
    </citation>
    <scope>NUCLEOTIDE SEQUENCE</scope>
    <source>
        <strain evidence="4">FB</strain>
    </source>
</reference>
<name>A0A9D2WRF9_9FIRM</name>
<dbReference type="InterPro" id="IPR036291">
    <property type="entry name" value="NAD(P)-bd_dom_sf"/>
</dbReference>
<dbReference type="EC" id="4.2.1.135" evidence="4"/>
<accession>A0A9D2WRF9</accession>
<dbReference type="EMBL" id="LSRS01000002">
    <property type="protein sequence ID" value="KAF1086079.1"/>
    <property type="molecule type" value="Genomic_DNA"/>
</dbReference>
<dbReference type="Pfam" id="PF13727">
    <property type="entry name" value="CoA_binding_3"/>
    <property type="match status" value="1"/>
</dbReference>
<feature type="transmembrane region" description="Helical" evidence="2">
    <location>
        <begin position="69"/>
        <end position="95"/>
    </location>
</feature>
<dbReference type="SUPFAM" id="SSF53335">
    <property type="entry name" value="S-adenosyl-L-methionine-dependent methyltransferases"/>
    <property type="match status" value="1"/>
</dbReference>
<dbReference type="InterPro" id="IPR003869">
    <property type="entry name" value="Polysac_CapD-like"/>
</dbReference>